<keyword evidence="2" id="KW-1185">Reference proteome</keyword>
<evidence type="ECO:0000313" key="2">
    <source>
        <dbReference type="Proteomes" id="UP000199228"/>
    </source>
</evidence>
<sequence>MVIVNEFYDGMIEEMPAEVLHDFFVSEIREFLEDKISSVLGKLLSNDPVSAEEVMTLLDRSFDDTDFMKTFVLTRLRDFSASCKTKNASNQWVLDYFYLCGLKELLQLKKVEKVTKTPELADRINVTVSQIDTWISKLEVPSSGLFKKKTDTMVENIDADELYNTMTNLTANVFQVYHSLIAGKEKERNDVNYAYKLSIDEVDFDDVDLDDIKDAVKAAKIQKGSMALNVFENMLALFYIRQCR</sequence>
<dbReference type="STRING" id="1732.SAMN02910417_01976"/>
<dbReference type="Proteomes" id="UP000199228">
    <property type="component" value="Unassembled WGS sequence"/>
</dbReference>
<reference evidence="1 2" key="1">
    <citation type="submission" date="2016-10" db="EMBL/GenBank/DDBJ databases">
        <authorList>
            <person name="de Groot N.N."/>
        </authorList>
    </citation>
    <scope>NUCLEOTIDE SEQUENCE [LARGE SCALE GENOMIC DNA]</scope>
    <source>
        <strain evidence="1 2">DSM 3217</strain>
    </source>
</reference>
<accession>A0A1G6C1E7</accession>
<gene>
    <name evidence="1" type="ORF">SAMN02910417_01976</name>
</gene>
<protein>
    <submittedName>
        <fullName evidence="1">Uncharacterized protein</fullName>
    </submittedName>
</protein>
<proteinExistence type="predicted"/>
<dbReference type="RefSeq" id="WP_090174192.1">
    <property type="nucleotide sequence ID" value="NZ_FMXR01000014.1"/>
</dbReference>
<evidence type="ECO:0000313" key="1">
    <source>
        <dbReference type="EMBL" id="SDB26703.1"/>
    </source>
</evidence>
<organism evidence="1 2">
    <name type="scientific">Eubacterium oxidoreducens</name>
    <dbReference type="NCBI Taxonomy" id="1732"/>
    <lineage>
        <taxon>Bacteria</taxon>
        <taxon>Bacillati</taxon>
        <taxon>Bacillota</taxon>
        <taxon>Clostridia</taxon>
        <taxon>Eubacteriales</taxon>
        <taxon>Eubacteriaceae</taxon>
        <taxon>Eubacterium</taxon>
    </lineage>
</organism>
<dbReference type="AlphaFoldDB" id="A0A1G6C1E7"/>
<dbReference type="EMBL" id="FMXR01000014">
    <property type="protein sequence ID" value="SDB26703.1"/>
    <property type="molecule type" value="Genomic_DNA"/>
</dbReference>
<name>A0A1G6C1E7_EUBOX</name>